<gene>
    <name evidence="3" type="ORF">ILEXP_LOCUS15373</name>
    <name evidence="4" type="ORF">ILEXP_LOCUS34334</name>
</gene>
<evidence type="ECO:0000313" key="5">
    <source>
        <dbReference type="Proteomes" id="UP001642360"/>
    </source>
</evidence>
<evidence type="ECO:0000313" key="4">
    <source>
        <dbReference type="EMBL" id="CAK9165177.1"/>
    </source>
</evidence>
<keyword evidence="5" id="KW-1185">Reference proteome</keyword>
<feature type="signal peptide" evidence="2">
    <location>
        <begin position="1"/>
        <end position="20"/>
    </location>
</feature>
<feature type="region of interest" description="Disordered" evidence="1">
    <location>
        <begin position="59"/>
        <end position="83"/>
    </location>
</feature>
<reference evidence="3 5" key="1">
    <citation type="submission" date="2024-02" db="EMBL/GenBank/DDBJ databases">
        <authorList>
            <person name="Vignale AGUSTIN F."/>
            <person name="Sosa J E."/>
            <person name="Modenutti C."/>
        </authorList>
    </citation>
    <scope>NUCLEOTIDE SEQUENCE [LARGE SCALE GENOMIC DNA]</scope>
</reference>
<organism evidence="3 5">
    <name type="scientific">Ilex paraguariensis</name>
    <name type="common">yerba mate</name>
    <dbReference type="NCBI Taxonomy" id="185542"/>
    <lineage>
        <taxon>Eukaryota</taxon>
        <taxon>Viridiplantae</taxon>
        <taxon>Streptophyta</taxon>
        <taxon>Embryophyta</taxon>
        <taxon>Tracheophyta</taxon>
        <taxon>Spermatophyta</taxon>
        <taxon>Magnoliopsida</taxon>
        <taxon>eudicotyledons</taxon>
        <taxon>Gunneridae</taxon>
        <taxon>Pentapetalae</taxon>
        <taxon>asterids</taxon>
        <taxon>campanulids</taxon>
        <taxon>Aquifoliales</taxon>
        <taxon>Aquifoliaceae</taxon>
        <taxon>Ilex</taxon>
    </lineage>
</organism>
<feature type="compositionally biased region" description="Gly residues" evidence="1">
    <location>
        <begin position="74"/>
        <end position="83"/>
    </location>
</feature>
<accession>A0ABC8RWX0</accession>
<protein>
    <submittedName>
        <fullName evidence="3">Uncharacterized protein</fullName>
    </submittedName>
</protein>
<dbReference type="EMBL" id="CAUOFW020001684">
    <property type="protein sequence ID" value="CAK9147474.1"/>
    <property type="molecule type" value="Genomic_DNA"/>
</dbReference>
<name>A0ABC8RWX0_9AQUA</name>
<dbReference type="Proteomes" id="UP001642360">
    <property type="component" value="Unassembled WGS sequence"/>
</dbReference>
<dbReference type="EMBL" id="CAUOFW020004343">
    <property type="protein sequence ID" value="CAK9165177.1"/>
    <property type="molecule type" value="Genomic_DNA"/>
</dbReference>
<evidence type="ECO:0000256" key="1">
    <source>
        <dbReference type="SAM" id="MobiDB-lite"/>
    </source>
</evidence>
<evidence type="ECO:0000313" key="3">
    <source>
        <dbReference type="EMBL" id="CAK9147474.1"/>
    </source>
</evidence>
<dbReference type="PANTHER" id="PTHR34467">
    <property type="entry name" value="TRANSMEMBRANE PROTEIN"/>
    <property type="match status" value="1"/>
</dbReference>
<feature type="chain" id="PRO_5044720904" evidence="2">
    <location>
        <begin position="21"/>
        <end position="83"/>
    </location>
</feature>
<keyword evidence="2" id="KW-0732">Signal</keyword>
<sequence>MKTLCLILLLLLFCSSSGRTEGIRDVVKLSNVHNQVDTRMKLREGSSVDKRVFSAMLADYHDPGSNPAHDPGKGKSGGKGGNP</sequence>
<comment type="caution">
    <text evidence="3">The sequence shown here is derived from an EMBL/GenBank/DDBJ whole genome shotgun (WGS) entry which is preliminary data.</text>
</comment>
<proteinExistence type="predicted"/>
<dbReference type="PANTHER" id="PTHR34467:SF3">
    <property type="entry name" value="PROTEIN, PUTATIVE-RELATED"/>
    <property type="match status" value="1"/>
</dbReference>
<dbReference type="AlphaFoldDB" id="A0ABC8RWX0"/>
<evidence type="ECO:0000256" key="2">
    <source>
        <dbReference type="SAM" id="SignalP"/>
    </source>
</evidence>